<keyword evidence="3" id="KW-0479">Metal-binding</keyword>
<dbReference type="InterPro" id="IPR007085">
    <property type="entry name" value="DNA/pantothenate-metab_flavo_C"/>
</dbReference>
<dbReference type="InterPro" id="IPR005252">
    <property type="entry name" value="CoaBC"/>
</dbReference>
<comment type="catalytic activity">
    <reaction evidence="3 4">
        <text>(R)-4'-phosphopantothenate + L-cysteine + CTP = N-[(R)-4-phosphopantothenoyl]-L-cysteine + CMP + diphosphate + H(+)</text>
        <dbReference type="Rhea" id="RHEA:19397"/>
        <dbReference type="ChEBI" id="CHEBI:10986"/>
        <dbReference type="ChEBI" id="CHEBI:15378"/>
        <dbReference type="ChEBI" id="CHEBI:33019"/>
        <dbReference type="ChEBI" id="CHEBI:35235"/>
        <dbReference type="ChEBI" id="CHEBI:37563"/>
        <dbReference type="ChEBI" id="CHEBI:59458"/>
        <dbReference type="ChEBI" id="CHEBI:60377"/>
        <dbReference type="EC" id="6.3.2.5"/>
    </reaction>
</comment>
<feature type="domain" description="Flavoprotein" evidence="5">
    <location>
        <begin position="3"/>
        <end position="173"/>
    </location>
</feature>
<evidence type="ECO:0000256" key="4">
    <source>
        <dbReference type="RuleBase" id="RU364078"/>
    </source>
</evidence>
<feature type="binding site" evidence="3">
    <location>
        <position position="273"/>
    </location>
    <ligand>
        <name>CTP</name>
        <dbReference type="ChEBI" id="CHEBI:37563"/>
    </ligand>
</feature>
<dbReference type="GO" id="GO:0016874">
    <property type="term" value="F:ligase activity"/>
    <property type="evidence" value="ECO:0007669"/>
    <property type="project" value="UniProtKB-KW"/>
</dbReference>
<comment type="pathway">
    <text evidence="3 4">Cofactor biosynthesis; coenzyme A biosynthesis; CoA from (R)-pantothenate: step 2/5.</text>
</comment>
<proteinExistence type="inferred from homology"/>
<sequence>MPRVVLVLGGGIAAYKALDVARQLRRNGVEVVPVMSQASRQFVTPLSLEVLCGRPVHDELFLPGQESKIGHISLARSADLVLVCPATANLMARMAHGMADDLVTTLLLATDAPILLAPAMNPHMWAHPATQANMSLLLQRGVMFVGPAHGNVACGETGTGRLAELEDMMAAVHAALHRGDLEGRRILVTAGPTVEPVDPVRFISNHSSGLQGYAVAAALAGRGADVRLVSGPVSLPTPPAVKRINVKTAEDMKAACLEQLPVDAAVCVAAVSDWRPASIHGSKMKKTGKEPPVLRLVENPDILATLSHLPDRPELVVGFAAETDNLQEHAEQKRQRKGCDWLLANDVSKHHFGGLRNQVLFLTGDGVECWPEMDKTALANQLAERVAFFFRGQS</sequence>
<dbReference type="EMBL" id="PDLY01000002">
    <property type="protein sequence ID" value="MBA5727038.1"/>
    <property type="molecule type" value="Genomic_DNA"/>
</dbReference>
<keyword evidence="3 4" id="KW-0285">Flavoprotein</keyword>
<feature type="region of interest" description="Phosphopantothenate--cysteine ligase" evidence="3">
    <location>
        <begin position="186"/>
        <end position="394"/>
    </location>
</feature>
<dbReference type="EC" id="6.3.2.5" evidence="3"/>
<comment type="pathway">
    <text evidence="3 4">Cofactor biosynthesis; coenzyme A biosynthesis; CoA from (R)-pantothenate: step 3/5.</text>
</comment>
<dbReference type="SUPFAM" id="SSF52507">
    <property type="entry name" value="Homo-oligomeric flavin-containing Cys decarboxylases, HFCD"/>
    <property type="match status" value="1"/>
</dbReference>
<comment type="function">
    <text evidence="3">Catalyzes two sequential steps in the biosynthesis of coenzyme A. In the first step cysteine is conjugated to 4'-phosphopantothenate to form 4-phosphopantothenoylcysteine. In the second step the latter compound is decarboxylated to form 4'-phosphopantotheine.</text>
</comment>
<comment type="cofactor">
    <cofactor evidence="3">
        <name>FMN</name>
        <dbReference type="ChEBI" id="CHEBI:58210"/>
    </cofactor>
    <text evidence="3">Binds 1 FMN per subunit.</text>
</comment>
<keyword evidence="1 3" id="KW-0210">Decarboxylase</keyword>
<gene>
    <name evidence="3 7" type="primary">coaBC</name>
    <name evidence="7" type="ORF">CPA56_03405</name>
</gene>
<keyword evidence="2 3" id="KW-0456">Lyase</keyword>
<dbReference type="InterPro" id="IPR035929">
    <property type="entry name" value="CoaB-like_sf"/>
</dbReference>
<dbReference type="InterPro" id="IPR003382">
    <property type="entry name" value="Flavoprotein"/>
</dbReference>
<comment type="similarity">
    <text evidence="3 4">In the C-terminal section; belongs to the PPC synthetase family.</text>
</comment>
<dbReference type="PANTHER" id="PTHR14359:SF6">
    <property type="entry name" value="PHOSPHOPANTOTHENOYLCYSTEINE DECARBOXYLASE"/>
    <property type="match status" value="1"/>
</dbReference>
<dbReference type="Pfam" id="PF04127">
    <property type="entry name" value="DFP"/>
    <property type="match status" value="1"/>
</dbReference>
<evidence type="ECO:0000313" key="8">
    <source>
        <dbReference type="Proteomes" id="UP000765338"/>
    </source>
</evidence>
<protein>
    <recommendedName>
        <fullName evidence="3">Coenzyme A biosynthesis bifunctional protein CoaBC</fullName>
    </recommendedName>
    <alternativeName>
        <fullName evidence="3">DNA/pantothenate metabolism flavoprotein</fullName>
    </alternativeName>
    <alternativeName>
        <fullName evidence="3">Phosphopantothenoylcysteine synthetase/decarboxylase</fullName>
        <shortName evidence="3">PPCS-PPCDC</shortName>
    </alternativeName>
    <domain>
        <recommendedName>
            <fullName evidence="3">Phosphopantothenoylcysteine decarboxylase</fullName>
            <shortName evidence="3">PPC decarboxylase</shortName>
            <shortName evidence="3">PPC-DC</shortName>
            <ecNumber evidence="3">4.1.1.36</ecNumber>
        </recommendedName>
        <alternativeName>
            <fullName evidence="3">CoaC</fullName>
        </alternativeName>
    </domain>
    <domain>
        <recommendedName>
            <fullName evidence="3">Phosphopantothenate--cysteine ligase</fullName>
            <ecNumber evidence="3">6.3.2.5</ecNumber>
        </recommendedName>
        <alternativeName>
            <fullName evidence="3">CoaB</fullName>
        </alternativeName>
        <alternativeName>
            <fullName evidence="3">Phosphopantothenoylcysteine synthetase</fullName>
            <shortName evidence="3">PPC synthetase</shortName>
            <shortName evidence="3">PPC-S</shortName>
        </alternativeName>
    </domain>
</protein>
<dbReference type="HAMAP" id="MF_02225">
    <property type="entry name" value="CoaBC"/>
    <property type="match status" value="1"/>
</dbReference>
<feature type="region of interest" description="Phosphopantothenoylcysteine decarboxylase" evidence="3">
    <location>
        <begin position="1"/>
        <end position="185"/>
    </location>
</feature>
<dbReference type="NCBIfam" id="TIGR00521">
    <property type="entry name" value="coaBC_dfp"/>
    <property type="match status" value="1"/>
</dbReference>
<name>A0ABR5ZRU7_9PROT</name>
<reference evidence="7 8" key="1">
    <citation type="submission" date="2017-10" db="EMBL/GenBank/DDBJ databases">
        <authorList>
            <person name="Jakob F."/>
        </authorList>
    </citation>
    <scope>NUCLEOTIDE SEQUENCE [LARGE SCALE GENOMIC DNA]</scope>
    <source>
        <strain evidence="7 8">TMW 2.1889</strain>
    </source>
</reference>
<feature type="active site" description="Proton donor" evidence="3">
    <location>
        <position position="154"/>
    </location>
</feature>
<feature type="binding site" evidence="3">
    <location>
        <begin position="300"/>
        <end position="303"/>
    </location>
    <ligand>
        <name>CTP</name>
        <dbReference type="ChEBI" id="CHEBI:37563"/>
    </ligand>
</feature>
<comment type="caution">
    <text evidence="3">Lacks conserved residue(s) required for the propagation of feature annotation.</text>
</comment>
<accession>A0ABR5ZRU7</accession>
<comment type="function">
    <text evidence="4">Catalyzes two steps in the biosynthesis of coenzyme A. In the first step cysteine is conjugated to 4'-phosphopantothenate to form 4-phosphopantothenoylcysteine, in the latter compound is decarboxylated to form 4'-phosphopantotheine.</text>
</comment>
<keyword evidence="8" id="KW-1185">Reference proteome</keyword>
<comment type="cofactor">
    <cofactor evidence="3">
        <name>Mg(2+)</name>
        <dbReference type="ChEBI" id="CHEBI:18420"/>
    </cofactor>
</comment>
<dbReference type="PANTHER" id="PTHR14359">
    <property type="entry name" value="HOMO-OLIGOMERIC FLAVIN CONTAINING CYS DECARBOXYLASE FAMILY"/>
    <property type="match status" value="1"/>
</dbReference>
<dbReference type="Gene3D" id="3.40.50.10300">
    <property type="entry name" value="CoaB-like"/>
    <property type="match status" value="1"/>
</dbReference>
<keyword evidence="3" id="KW-0460">Magnesium</keyword>
<dbReference type="EC" id="4.1.1.36" evidence="3"/>
<dbReference type="InterPro" id="IPR036551">
    <property type="entry name" value="Flavin_trans-like"/>
</dbReference>
<dbReference type="RefSeq" id="WP_182040656.1">
    <property type="nucleotide sequence ID" value="NZ_PDLY01000002.1"/>
</dbReference>
<comment type="catalytic activity">
    <reaction evidence="3 4">
        <text>N-[(R)-4-phosphopantothenoyl]-L-cysteine + H(+) = (R)-4'-phosphopantetheine + CO2</text>
        <dbReference type="Rhea" id="RHEA:16793"/>
        <dbReference type="ChEBI" id="CHEBI:15378"/>
        <dbReference type="ChEBI" id="CHEBI:16526"/>
        <dbReference type="ChEBI" id="CHEBI:59458"/>
        <dbReference type="ChEBI" id="CHEBI:61723"/>
        <dbReference type="EC" id="4.1.1.36"/>
    </reaction>
</comment>
<evidence type="ECO:0000256" key="2">
    <source>
        <dbReference type="ARBA" id="ARBA00023239"/>
    </source>
</evidence>
<keyword evidence="3 4" id="KW-0436">Ligase</keyword>
<comment type="similarity">
    <text evidence="3 4">In the N-terminal section; belongs to the HFCD (homo-oligomeric flavin containing Cys decarboxylase) superfamily.</text>
</comment>
<feature type="binding site" evidence="3">
    <location>
        <position position="337"/>
    </location>
    <ligand>
        <name>CTP</name>
        <dbReference type="ChEBI" id="CHEBI:37563"/>
    </ligand>
</feature>
<keyword evidence="3" id="KW-0511">Multifunctional enzyme</keyword>
<evidence type="ECO:0000256" key="1">
    <source>
        <dbReference type="ARBA" id="ARBA00022793"/>
    </source>
</evidence>
<evidence type="ECO:0000256" key="3">
    <source>
        <dbReference type="HAMAP-Rule" id="MF_02225"/>
    </source>
</evidence>
<feature type="domain" description="DNA/pantothenate metabolism flavoprotein C-terminal" evidence="6">
    <location>
        <begin position="181"/>
        <end position="387"/>
    </location>
</feature>
<evidence type="ECO:0000259" key="6">
    <source>
        <dbReference type="Pfam" id="PF04127"/>
    </source>
</evidence>
<dbReference type="Gene3D" id="3.40.50.1950">
    <property type="entry name" value="Flavin prenyltransferase-like"/>
    <property type="match status" value="1"/>
</dbReference>
<feature type="binding site" evidence="3">
    <location>
        <position position="319"/>
    </location>
    <ligand>
        <name>CTP</name>
        <dbReference type="ChEBI" id="CHEBI:37563"/>
    </ligand>
</feature>
<feature type="binding site" evidence="3">
    <location>
        <position position="333"/>
    </location>
    <ligand>
        <name>CTP</name>
        <dbReference type="ChEBI" id="CHEBI:37563"/>
    </ligand>
</feature>
<comment type="caution">
    <text evidence="7">The sequence shown here is derived from an EMBL/GenBank/DDBJ whole genome shotgun (WGS) entry which is preliminary data.</text>
</comment>
<dbReference type="SUPFAM" id="SSF102645">
    <property type="entry name" value="CoaB-like"/>
    <property type="match status" value="1"/>
</dbReference>
<organism evidence="7 8">
    <name type="scientific">Bombella mellum</name>
    <dbReference type="NCBI Taxonomy" id="2039288"/>
    <lineage>
        <taxon>Bacteria</taxon>
        <taxon>Pseudomonadati</taxon>
        <taxon>Pseudomonadota</taxon>
        <taxon>Alphaproteobacteria</taxon>
        <taxon>Acetobacterales</taxon>
        <taxon>Acetobacteraceae</taxon>
        <taxon>Bombella</taxon>
    </lineage>
</organism>
<evidence type="ECO:0000313" key="7">
    <source>
        <dbReference type="EMBL" id="MBA5727038.1"/>
    </source>
</evidence>
<feature type="binding site" evidence="3">
    <location>
        <position position="283"/>
    </location>
    <ligand>
        <name>CTP</name>
        <dbReference type="ChEBI" id="CHEBI:37563"/>
    </ligand>
</feature>
<evidence type="ECO:0000259" key="5">
    <source>
        <dbReference type="Pfam" id="PF02441"/>
    </source>
</evidence>
<dbReference type="Pfam" id="PF02441">
    <property type="entry name" value="Flavoprotein"/>
    <property type="match status" value="1"/>
</dbReference>
<dbReference type="Proteomes" id="UP000765338">
    <property type="component" value="Unassembled WGS sequence"/>
</dbReference>
<keyword evidence="3 4" id="KW-0288">FMN</keyword>